<dbReference type="InParanoid" id="E3MXL6"/>
<dbReference type="InterPro" id="IPR025714">
    <property type="entry name" value="Methyltranfer_dom"/>
</dbReference>
<evidence type="ECO:0000313" key="3">
    <source>
        <dbReference type="EMBL" id="EFP11666.1"/>
    </source>
</evidence>
<proteinExistence type="predicted"/>
<dbReference type="STRING" id="31234.E3MXL6"/>
<reference evidence="3" key="1">
    <citation type="submission" date="2007-07" db="EMBL/GenBank/DDBJ databases">
        <title>PCAP assembly of the Caenorhabditis remanei genome.</title>
        <authorList>
            <consortium name="The Caenorhabditis remanei Sequencing Consortium"/>
            <person name="Wilson R.K."/>
        </authorList>
    </citation>
    <scope>NUCLEOTIDE SEQUENCE [LARGE SCALE GENOMIC DNA]</scope>
    <source>
        <strain evidence="3">PB4641</strain>
    </source>
</reference>
<feature type="transmembrane region" description="Helical" evidence="1">
    <location>
        <begin position="6"/>
        <end position="24"/>
    </location>
</feature>
<evidence type="ECO:0000313" key="4">
    <source>
        <dbReference type="Proteomes" id="UP000008281"/>
    </source>
</evidence>
<accession>E3MXL6</accession>
<gene>
    <name evidence="3" type="ORF">CRE_27725</name>
</gene>
<dbReference type="GeneID" id="9817244"/>
<dbReference type="SUPFAM" id="SSF53335">
    <property type="entry name" value="S-adenosyl-L-methionine-dependent methyltransferases"/>
    <property type="match status" value="1"/>
</dbReference>
<dbReference type="OrthoDB" id="10006218at2759"/>
<dbReference type="EMBL" id="DS268492">
    <property type="protein sequence ID" value="EFP11666.1"/>
    <property type="molecule type" value="Genomic_DNA"/>
</dbReference>
<evidence type="ECO:0000256" key="1">
    <source>
        <dbReference type="SAM" id="Phobius"/>
    </source>
</evidence>
<keyword evidence="1" id="KW-0812">Transmembrane</keyword>
<dbReference type="Pfam" id="PF13383">
    <property type="entry name" value="Methyltransf_22"/>
    <property type="match status" value="1"/>
</dbReference>
<dbReference type="OMA" id="YEVNGYS"/>
<sequence length="304" mass="34562">MTNTSQNIIISVIICLTFLNFLMWSKTNYGGNSKSNVDQKLSEIQTKIDEILVGKTQNSKEFQVLFSKMKEYSTSQVSIRQKTLSSINAENQFHLLYGSLAMEVFCPSKVRVGTIGDGGKWVCNPWRIPENSVLFSLGLNNIISFEEEWQRMTSNRSVIYGFDVDEQQKNTKDSYAKIRGKTRKAKITNETDTSRNEYTIEDLAKSSNVSEIEILKIDIEGAEMTCLIPFLKTYNVCQIYLEVHGGAPAHVELLNHIGQLGYRLFSYEVNGYSMDACEYSFIRDACVDKYGALPIANYLDFKKN</sequence>
<dbReference type="RefSeq" id="XP_003099059.2">
    <property type="nucleotide sequence ID" value="XM_003099011.2"/>
</dbReference>
<keyword evidence="1" id="KW-1133">Transmembrane helix</keyword>
<dbReference type="PANTHER" id="PTHR32026">
    <property type="entry name" value="METHYLTRANSFERASE-LIKE PROTEIN 24"/>
    <property type="match status" value="1"/>
</dbReference>
<dbReference type="Proteomes" id="UP000008281">
    <property type="component" value="Unassembled WGS sequence"/>
</dbReference>
<dbReference type="eggNOG" id="ENOG502S02V">
    <property type="taxonomic scope" value="Eukaryota"/>
</dbReference>
<dbReference type="AlphaFoldDB" id="E3MXL6"/>
<keyword evidence="1" id="KW-0472">Membrane</keyword>
<protein>
    <recommendedName>
        <fullName evidence="2">Methyltransferase domain-containing protein</fullName>
    </recommendedName>
</protein>
<dbReference type="KEGG" id="crq:GCK72_002903"/>
<evidence type="ECO:0000259" key="2">
    <source>
        <dbReference type="Pfam" id="PF13383"/>
    </source>
</evidence>
<dbReference type="PANTHER" id="PTHR32026:SF27">
    <property type="entry name" value="METHYLTRANSFERASE FKBM DOMAIN-CONTAINING PROTEIN-RELATED"/>
    <property type="match status" value="1"/>
</dbReference>
<name>E3MXL6_CAERE</name>
<keyword evidence="4" id="KW-1185">Reference proteome</keyword>
<feature type="domain" description="Methyltransferase" evidence="2">
    <location>
        <begin position="69"/>
        <end position="283"/>
    </location>
</feature>
<dbReference type="CTD" id="9817244"/>
<dbReference type="InterPro" id="IPR026913">
    <property type="entry name" value="METTL24"/>
</dbReference>
<dbReference type="HOGENOM" id="CLU_074434_0_0_1"/>
<dbReference type="FunCoup" id="E3MXL6">
    <property type="interactions" value="28"/>
</dbReference>
<dbReference type="InterPro" id="IPR029063">
    <property type="entry name" value="SAM-dependent_MTases_sf"/>
</dbReference>
<organism evidence="4">
    <name type="scientific">Caenorhabditis remanei</name>
    <name type="common">Caenorhabditis vulgaris</name>
    <dbReference type="NCBI Taxonomy" id="31234"/>
    <lineage>
        <taxon>Eukaryota</taxon>
        <taxon>Metazoa</taxon>
        <taxon>Ecdysozoa</taxon>
        <taxon>Nematoda</taxon>
        <taxon>Chromadorea</taxon>
        <taxon>Rhabditida</taxon>
        <taxon>Rhabditina</taxon>
        <taxon>Rhabditomorpha</taxon>
        <taxon>Rhabditoidea</taxon>
        <taxon>Rhabditidae</taxon>
        <taxon>Peloderinae</taxon>
        <taxon>Caenorhabditis</taxon>
    </lineage>
</organism>